<dbReference type="Pfam" id="PF09371">
    <property type="entry name" value="Tex_N"/>
    <property type="match status" value="1"/>
</dbReference>
<name>A0A6I6D5R9_9FIRM</name>
<dbReference type="KEGG" id="salq:SYNTR_0080"/>
<keyword evidence="3" id="KW-1185">Reference proteome</keyword>
<dbReference type="InterPro" id="IPR010994">
    <property type="entry name" value="RuvA_2-like"/>
</dbReference>
<dbReference type="Gene3D" id="3.30.420.140">
    <property type="entry name" value="YqgF/RNase H-like domain"/>
    <property type="match status" value="1"/>
</dbReference>
<dbReference type="PANTHER" id="PTHR10724:SF10">
    <property type="entry name" value="S1 RNA-BINDING DOMAIN-CONTAINING PROTEIN 1"/>
    <property type="match status" value="1"/>
</dbReference>
<dbReference type="InterPro" id="IPR044146">
    <property type="entry name" value="S1_Tex"/>
</dbReference>
<dbReference type="InterPro" id="IPR032639">
    <property type="entry name" value="Tex_YqgF"/>
</dbReference>
<dbReference type="SUPFAM" id="SSF53098">
    <property type="entry name" value="Ribonuclease H-like"/>
    <property type="match status" value="1"/>
</dbReference>
<feature type="domain" description="S1 motif" evidence="1">
    <location>
        <begin position="641"/>
        <end position="710"/>
    </location>
</feature>
<reference evidence="3" key="1">
    <citation type="journal article" date="2019" name="Microbiology">
        <title>Complete Genome Sequence of an Uncultured Bacterium of the Candidate Phylum Bipolaricaulota.</title>
        <authorList>
            <person name="Kadnikov V.V."/>
            <person name="Mardanov A.V."/>
            <person name="Beletsky A.V."/>
            <person name="Frank Y.A."/>
            <person name="Karnachuk O.V."/>
            <person name="Ravin N.V."/>
        </authorList>
    </citation>
    <scope>NUCLEOTIDE SEQUENCE [LARGE SCALE GENOMIC DNA]</scope>
</reference>
<dbReference type="SMART" id="SM00316">
    <property type="entry name" value="S1"/>
    <property type="match status" value="1"/>
</dbReference>
<dbReference type="Pfam" id="PF17674">
    <property type="entry name" value="HHH_9"/>
    <property type="match status" value="1"/>
</dbReference>
<dbReference type="InterPro" id="IPR018974">
    <property type="entry name" value="Tex-like_N"/>
</dbReference>
<dbReference type="SUPFAM" id="SSF158832">
    <property type="entry name" value="Tex N-terminal region-like"/>
    <property type="match status" value="1"/>
</dbReference>
<dbReference type="Gene3D" id="1.10.3500.10">
    <property type="entry name" value="Tex N-terminal region-like"/>
    <property type="match status" value="1"/>
</dbReference>
<dbReference type="SUPFAM" id="SSF50249">
    <property type="entry name" value="Nucleic acid-binding proteins"/>
    <property type="match status" value="1"/>
</dbReference>
<sequence>MKDKIIEIVSQESNLPIDKVAKTVSLLDDQNTVPFIARYRKEATGGLDEVEIRTIEEQIKFHRNLEQRKLDIIRLIEEQGKLTDELKTDILKTDTISRLEDLYRPYRPKRKTRASVARDNGLEPLAQYLFSFPHDDKLNSIAEQYLNENVTSVEDAVNGALDIIAEQVADNATVRGFIRKLTLAKGILVTKAKDENNDTVYSMYYDYSEPVSKLPPHRILAINRGEREEIIKVSIEPPKEEILNRLYKDFLKPNTATTELVQKAIDDSFKRLIEPSVEREVRNELTEKAEAQAVVVFSKNLRGLLLQAPVGGKVVFGIDPAYRTGCKWAVINETGKLLKTGVFYPTPPQKKIAEAEKVLDEILDEYSVEAIVIGNGTASRETEQFVAEYIKKYNKEISYTIISEAGASVYSASEIAQVEFPNLDVAERSAVSIGRRVQDPLAELVKIEPRSIGVGQYQHDIVAKKLNENLSKVVESVVNYVGVELNTASPSLLTYVSGINSTVAKNIVNYREKEGKFKFRKDLLKVAKLGPKAYEQCAGFLRIDSAKNPLDNTAIHPESYDLTHKLLDYINSDITQLGSNSLKQKLNKLNVKEVAEKLEAGVPTLTDIIENLQRPGRDPRDELPKPIFRTDVLTIEDLKPGMILKGTVANVVDFGAFVDIGVKQSGLVHISEMSNKFIKHPLEVVTVGDIVDIAVISVDLKNERIALSMKNV</sequence>
<dbReference type="Gene3D" id="1.10.10.650">
    <property type="entry name" value="RuvA domain 2-like"/>
    <property type="match status" value="1"/>
</dbReference>
<dbReference type="InterPro" id="IPR050437">
    <property type="entry name" value="Ribos_protein_bS1-like"/>
</dbReference>
<evidence type="ECO:0000313" key="3">
    <source>
        <dbReference type="Proteomes" id="UP000426444"/>
    </source>
</evidence>
<dbReference type="GO" id="GO:0005737">
    <property type="term" value="C:cytoplasm"/>
    <property type="evidence" value="ECO:0007669"/>
    <property type="project" value="UniProtKB-ARBA"/>
</dbReference>
<gene>
    <name evidence="2" type="ORF">SYNTR_0080</name>
</gene>
<accession>A0A6I6D5R9</accession>
<dbReference type="RefSeq" id="WP_197079131.1">
    <property type="nucleotide sequence ID" value="NZ_CP046457.1"/>
</dbReference>
<dbReference type="Proteomes" id="UP000426444">
    <property type="component" value="Chromosome"/>
</dbReference>
<dbReference type="GO" id="GO:0003735">
    <property type="term" value="F:structural constituent of ribosome"/>
    <property type="evidence" value="ECO:0007669"/>
    <property type="project" value="TreeGrafter"/>
</dbReference>
<dbReference type="GO" id="GO:0003729">
    <property type="term" value="F:mRNA binding"/>
    <property type="evidence" value="ECO:0007669"/>
    <property type="project" value="UniProtKB-ARBA"/>
</dbReference>
<dbReference type="InterPro" id="IPR012340">
    <property type="entry name" value="NA-bd_OB-fold"/>
</dbReference>
<evidence type="ECO:0000259" key="1">
    <source>
        <dbReference type="PROSITE" id="PS50126"/>
    </source>
</evidence>
<dbReference type="Pfam" id="PF22706">
    <property type="entry name" value="Tex_central_region"/>
    <property type="match status" value="1"/>
</dbReference>
<dbReference type="InterPro" id="IPR012337">
    <property type="entry name" value="RNaseH-like_sf"/>
</dbReference>
<dbReference type="FunFam" id="1.10.10.650:FF:000001">
    <property type="entry name" value="S1 RNA-binding domain 1"/>
    <property type="match status" value="1"/>
</dbReference>
<dbReference type="FunFam" id="3.30.420.140:FF:000001">
    <property type="entry name" value="RNA-binding transcriptional accessory protein"/>
    <property type="match status" value="1"/>
</dbReference>
<dbReference type="InterPro" id="IPR037027">
    <property type="entry name" value="YqgF/RNaseH-like_dom_sf"/>
</dbReference>
<dbReference type="InterPro" id="IPR041692">
    <property type="entry name" value="HHH_9"/>
</dbReference>
<dbReference type="InterPro" id="IPR003029">
    <property type="entry name" value="S1_domain"/>
</dbReference>
<dbReference type="InterPro" id="IPR023323">
    <property type="entry name" value="Tex-like_dom_sf"/>
</dbReference>
<dbReference type="FunFam" id="2.40.50.140:FF:000051">
    <property type="entry name" value="RNA-binding transcriptional accessory protein"/>
    <property type="match status" value="1"/>
</dbReference>
<dbReference type="PROSITE" id="PS50126">
    <property type="entry name" value="S1"/>
    <property type="match status" value="1"/>
</dbReference>
<dbReference type="GO" id="GO:0006412">
    <property type="term" value="P:translation"/>
    <property type="evidence" value="ECO:0007669"/>
    <property type="project" value="TreeGrafter"/>
</dbReference>
<dbReference type="EMBL" id="CP046457">
    <property type="protein sequence ID" value="QGT98673.1"/>
    <property type="molecule type" value="Genomic_DNA"/>
</dbReference>
<dbReference type="Gene3D" id="1.10.150.310">
    <property type="entry name" value="Tex RuvX-like domain-like"/>
    <property type="match status" value="1"/>
</dbReference>
<dbReference type="Pfam" id="PF12836">
    <property type="entry name" value="HHH_3"/>
    <property type="match status" value="1"/>
</dbReference>
<dbReference type="InterPro" id="IPR023319">
    <property type="entry name" value="Tex-like_HTH_dom_sf"/>
</dbReference>
<dbReference type="PANTHER" id="PTHR10724">
    <property type="entry name" value="30S RIBOSOMAL PROTEIN S1"/>
    <property type="match status" value="1"/>
</dbReference>
<evidence type="ECO:0000313" key="2">
    <source>
        <dbReference type="EMBL" id="QGT98673.1"/>
    </source>
</evidence>
<dbReference type="CDD" id="cd05685">
    <property type="entry name" value="S1_Tex"/>
    <property type="match status" value="1"/>
</dbReference>
<dbReference type="InterPro" id="IPR006641">
    <property type="entry name" value="YqgF/RNaseH-like_dom"/>
</dbReference>
<dbReference type="FunFam" id="1.10.150.310:FF:000001">
    <property type="entry name" value="RNA-binding transcriptional accessory protein"/>
    <property type="match status" value="1"/>
</dbReference>
<dbReference type="SUPFAM" id="SSF47781">
    <property type="entry name" value="RuvA domain 2-like"/>
    <property type="match status" value="2"/>
</dbReference>
<dbReference type="Pfam" id="PF16921">
    <property type="entry name" value="Tex_YqgF"/>
    <property type="match status" value="1"/>
</dbReference>
<dbReference type="Gene3D" id="2.40.50.140">
    <property type="entry name" value="Nucleic acid-binding proteins"/>
    <property type="match status" value="1"/>
</dbReference>
<proteinExistence type="predicted"/>
<dbReference type="AlphaFoldDB" id="A0A6I6D5R9"/>
<protein>
    <submittedName>
        <fullName evidence="2">Transcription accessory protein (S1 RNA-binding domain)</fullName>
    </submittedName>
</protein>
<dbReference type="Pfam" id="PF00575">
    <property type="entry name" value="S1"/>
    <property type="match status" value="1"/>
</dbReference>
<dbReference type="GO" id="GO:0006139">
    <property type="term" value="P:nucleobase-containing compound metabolic process"/>
    <property type="evidence" value="ECO:0007669"/>
    <property type="project" value="InterPro"/>
</dbReference>
<dbReference type="InterPro" id="IPR055179">
    <property type="entry name" value="Tex-like_central_region"/>
</dbReference>
<organism evidence="2 3">
    <name type="scientific">Candidatus Syntrophocurvum alkaliphilum</name>
    <dbReference type="NCBI Taxonomy" id="2293317"/>
    <lineage>
        <taxon>Bacteria</taxon>
        <taxon>Bacillati</taxon>
        <taxon>Bacillota</taxon>
        <taxon>Clostridia</taxon>
        <taxon>Eubacteriales</taxon>
        <taxon>Syntrophomonadaceae</taxon>
        <taxon>Candidatus Syntrophocurvum</taxon>
    </lineage>
</organism>
<dbReference type="SMART" id="SM00732">
    <property type="entry name" value="YqgFc"/>
    <property type="match status" value="1"/>
</dbReference>